<dbReference type="Proteomes" id="UP000541969">
    <property type="component" value="Unassembled WGS sequence"/>
</dbReference>
<dbReference type="EMBL" id="JACBZT010000001">
    <property type="protein sequence ID" value="NYJ07582.1"/>
    <property type="molecule type" value="Genomic_DNA"/>
</dbReference>
<keyword evidence="3" id="KW-1185">Reference proteome</keyword>
<dbReference type="RefSeq" id="WP_179719541.1">
    <property type="nucleotide sequence ID" value="NZ_JACBZT010000001.1"/>
</dbReference>
<evidence type="ECO:0000256" key="1">
    <source>
        <dbReference type="SAM" id="MobiDB-lite"/>
    </source>
</evidence>
<feature type="compositionally biased region" description="Gly residues" evidence="1">
    <location>
        <begin position="173"/>
        <end position="188"/>
    </location>
</feature>
<name>A0A853CM27_9ACTN</name>
<accession>A0A853CM27</accession>
<evidence type="ECO:0000313" key="3">
    <source>
        <dbReference type="Proteomes" id="UP000541969"/>
    </source>
</evidence>
<feature type="region of interest" description="Disordered" evidence="1">
    <location>
        <begin position="140"/>
        <end position="218"/>
    </location>
</feature>
<organism evidence="2 3">
    <name type="scientific">Petropleomorpha daqingensis</name>
    <dbReference type="NCBI Taxonomy" id="2026353"/>
    <lineage>
        <taxon>Bacteria</taxon>
        <taxon>Bacillati</taxon>
        <taxon>Actinomycetota</taxon>
        <taxon>Actinomycetes</taxon>
        <taxon>Geodermatophilales</taxon>
        <taxon>Geodermatophilaceae</taxon>
        <taxon>Petropleomorpha</taxon>
    </lineage>
</organism>
<sequence>MTTAARPALVFEVTKTIAAYTTDGLAPGGGLKVTVMPEAALQLQRALGVKLFSALFTLICMAGDDGSRLVVDTNAARLAEQLGCSRQKAGEMVTHLEQAGFLDREQARGIGGRADRFGRGRYVLCPELYRAVERRQTLTHSERPLGDVPTVVTKADTGSQPTGVAKADTTSTGVGGRDTGGRSAGRTGGRFSDTGARSHPHEDGMNDDHPSPGTTDARLTPPSVAGLPAAEVVRLLEQWGVFDAETVVRTADPAVLDAALREISARFGEIKNPGAYLRRLLAGSTPAPQPAPPVAVVPPPLPTPVVAPAPVADQPEGRRLPEYSGEQLVAVYAGLAPEARAEVDRALGRMADVAGTGWCHVPGLIRPRRLYLVGVLERLGLLT</sequence>
<comment type="caution">
    <text evidence="2">The sequence shown here is derived from an EMBL/GenBank/DDBJ whole genome shotgun (WGS) entry which is preliminary data.</text>
</comment>
<protein>
    <submittedName>
        <fullName evidence="2">Uncharacterized protein</fullName>
    </submittedName>
</protein>
<dbReference type="AlphaFoldDB" id="A0A853CM27"/>
<evidence type="ECO:0000313" key="2">
    <source>
        <dbReference type="EMBL" id="NYJ07582.1"/>
    </source>
</evidence>
<proteinExistence type="predicted"/>
<feature type="compositionally biased region" description="Basic and acidic residues" evidence="1">
    <location>
        <begin position="199"/>
        <end position="210"/>
    </location>
</feature>
<gene>
    <name evidence="2" type="ORF">GGQ55_003860</name>
</gene>
<reference evidence="2 3" key="1">
    <citation type="submission" date="2020-07" db="EMBL/GenBank/DDBJ databases">
        <title>Sequencing the genomes of 1000 actinobacteria strains.</title>
        <authorList>
            <person name="Klenk H.-P."/>
        </authorList>
    </citation>
    <scope>NUCLEOTIDE SEQUENCE [LARGE SCALE GENOMIC DNA]</scope>
    <source>
        <strain evidence="2 3">DSM 104001</strain>
    </source>
</reference>